<evidence type="ECO:0000313" key="1">
    <source>
        <dbReference type="EMBL" id="MEW9265970.1"/>
    </source>
</evidence>
<dbReference type="Gene3D" id="1.10.10.10">
    <property type="entry name" value="Winged helix-like DNA-binding domain superfamily/Winged helix DNA-binding domain"/>
    <property type="match status" value="1"/>
</dbReference>
<dbReference type="SUPFAM" id="SSF46894">
    <property type="entry name" value="C-terminal effector domain of the bipartite response regulators"/>
    <property type="match status" value="1"/>
</dbReference>
<name>A0ABV3P8L8_9ACTN</name>
<dbReference type="RefSeq" id="WP_367639094.1">
    <property type="nucleotide sequence ID" value="NZ_JBFNQN010000009.1"/>
</dbReference>
<reference evidence="1 2" key="1">
    <citation type="submission" date="2024-07" db="EMBL/GenBank/DDBJ databases">
        <authorList>
            <person name="Thanompreechachai J."/>
            <person name="Duangmal K."/>
        </authorList>
    </citation>
    <scope>NUCLEOTIDE SEQUENCE [LARGE SCALE GENOMIC DNA]</scope>
    <source>
        <strain evidence="1 2">KCTC 19886</strain>
    </source>
</reference>
<accession>A0ABV3P8L8</accession>
<proteinExistence type="predicted"/>
<comment type="caution">
    <text evidence="1">The sequence shown here is derived from an EMBL/GenBank/DDBJ whole genome shotgun (WGS) entry which is preliminary data.</text>
</comment>
<dbReference type="EMBL" id="JBFNQN010000009">
    <property type="protein sequence ID" value="MEW9265970.1"/>
    <property type="molecule type" value="Genomic_DNA"/>
</dbReference>
<sequence length="76" mass="8051">MGRDGHGAPLDAADQRLVDLLRAGASGSEAAVHLGLSAREVATRLRGLRDRWGVTSTRRLLDVLPDGPRRGTPGPE</sequence>
<keyword evidence="2" id="KW-1185">Reference proteome</keyword>
<gene>
    <name evidence="1" type="ORF">AB1207_14545</name>
</gene>
<evidence type="ECO:0000313" key="2">
    <source>
        <dbReference type="Proteomes" id="UP001555826"/>
    </source>
</evidence>
<dbReference type="InterPro" id="IPR016032">
    <property type="entry name" value="Sig_transdc_resp-reg_C-effctor"/>
</dbReference>
<dbReference type="Proteomes" id="UP001555826">
    <property type="component" value="Unassembled WGS sequence"/>
</dbReference>
<evidence type="ECO:0008006" key="3">
    <source>
        <dbReference type="Google" id="ProtNLM"/>
    </source>
</evidence>
<protein>
    <recommendedName>
        <fullName evidence="3">Regulatory LuxR family protein</fullName>
    </recommendedName>
</protein>
<organism evidence="1 2">
    <name type="scientific">Kineococcus endophyticus</name>
    <dbReference type="NCBI Taxonomy" id="1181883"/>
    <lineage>
        <taxon>Bacteria</taxon>
        <taxon>Bacillati</taxon>
        <taxon>Actinomycetota</taxon>
        <taxon>Actinomycetes</taxon>
        <taxon>Kineosporiales</taxon>
        <taxon>Kineosporiaceae</taxon>
        <taxon>Kineococcus</taxon>
    </lineage>
</organism>
<dbReference type="InterPro" id="IPR036388">
    <property type="entry name" value="WH-like_DNA-bd_sf"/>
</dbReference>